<comment type="function">
    <text evidence="5">Involved in ribosomal large subunit assembly.</text>
</comment>
<keyword evidence="4 5" id="KW-0539">Nucleus</keyword>
<feature type="region of interest" description="Disordered" evidence="6">
    <location>
        <begin position="182"/>
        <end position="332"/>
    </location>
</feature>
<dbReference type="Proteomes" id="UP000322245">
    <property type="component" value="Unassembled WGS sequence"/>
</dbReference>
<evidence type="ECO:0000256" key="1">
    <source>
        <dbReference type="ARBA" id="ARBA00004123"/>
    </source>
</evidence>
<organism evidence="7 8">
    <name type="scientific">Cryptococcus floricola</name>
    <dbReference type="NCBI Taxonomy" id="2591691"/>
    <lineage>
        <taxon>Eukaryota</taxon>
        <taxon>Fungi</taxon>
        <taxon>Dikarya</taxon>
        <taxon>Basidiomycota</taxon>
        <taxon>Agaricomycotina</taxon>
        <taxon>Tremellomycetes</taxon>
        <taxon>Tremellales</taxon>
        <taxon>Cryptococcaceae</taxon>
        <taxon>Cryptococcus</taxon>
    </lineage>
</organism>
<sequence>MDVSHVLDAYNDQNSTNVLARTNPVATDPALLAAFDFTPVDPASYPDLEPHLLELTLTSTQSLISSLFTLPTHPSALGAITKFPLPTTLLPREKPLPKPKPETKWERFAKAKGISHKTREKDVFDEERQEWVGRWGRNGKNREKEEQWLHEVKAGADADQDPAKTARDERKARVNKNLKQQQANIAAAAKKSAPIVNLSAPTTPGTDANSAPLLSQAQKKSAREVRKSELNRSMLISKTSTASMGKFDEKIEGEPKARGMKRKFEPTVGKSFEGEKSSAMDVLKRVERGEGKKARKGGEGVEGGLNARKAMRFSGEGGKMKPKTTGKKGKRK</sequence>
<reference evidence="7 8" key="1">
    <citation type="submission" date="2017-05" db="EMBL/GenBank/DDBJ databases">
        <title>The Genome Sequence of Tsuchiyaea wingfieldii DSM 27421.</title>
        <authorList>
            <person name="Cuomo C."/>
            <person name="Passer A."/>
            <person name="Billmyre B."/>
            <person name="Heitman J."/>
        </authorList>
    </citation>
    <scope>NUCLEOTIDE SEQUENCE [LARGE SCALE GENOMIC DNA]</scope>
    <source>
        <strain evidence="7 8">DSM 27421</strain>
    </source>
</reference>
<comment type="caution">
    <text evidence="7">The sequence shown here is derived from an EMBL/GenBank/DDBJ whole genome shotgun (WGS) entry which is preliminary data.</text>
</comment>
<evidence type="ECO:0000313" key="8">
    <source>
        <dbReference type="Proteomes" id="UP000322245"/>
    </source>
</evidence>
<feature type="compositionally biased region" description="Basic and acidic residues" evidence="6">
    <location>
        <begin position="246"/>
        <end position="265"/>
    </location>
</feature>
<evidence type="ECO:0000256" key="3">
    <source>
        <dbReference type="ARBA" id="ARBA00022517"/>
    </source>
</evidence>
<comment type="similarity">
    <text evidence="2 5">Belongs to the RRS1 family.</text>
</comment>
<name>A0A5D3AMX1_9TREE</name>
<gene>
    <name evidence="7" type="ORF">B9479_008076</name>
</gene>
<keyword evidence="3 5" id="KW-0690">Ribosome biogenesis</keyword>
<dbReference type="Pfam" id="PF04939">
    <property type="entry name" value="RRS1"/>
    <property type="match status" value="1"/>
</dbReference>
<keyword evidence="8" id="KW-1185">Reference proteome</keyword>
<proteinExistence type="inferred from homology"/>
<evidence type="ECO:0000256" key="6">
    <source>
        <dbReference type="SAM" id="MobiDB-lite"/>
    </source>
</evidence>
<accession>A0A5D3AMX1</accession>
<dbReference type="EMBL" id="NIDF01000260">
    <property type="protein sequence ID" value="TYJ51350.1"/>
    <property type="molecule type" value="Genomic_DNA"/>
</dbReference>
<evidence type="ECO:0000256" key="2">
    <source>
        <dbReference type="ARBA" id="ARBA00010077"/>
    </source>
</evidence>
<feature type="compositionally biased region" description="Basic and acidic residues" evidence="6">
    <location>
        <begin position="272"/>
        <end position="299"/>
    </location>
</feature>
<evidence type="ECO:0000256" key="5">
    <source>
        <dbReference type="RuleBase" id="RU364132"/>
    </source>
</evidence>
<feature type="compositionally biased region" description="Polar residues" evidence="6">
    <location>
        <begin position="234"/>
        <end position="243"/>
    </location>
</feature>
<protein>
    <recommendedName>
        <fullName evidence="5">Ribosome biogenesis regulatory protein</fullName>
    </recommendedName>
</protein>
<evidence type="ECO:0000256" key="4">
    <source>
        <dbReference type="ARBA" id="ARBA00023242"/>
    </source>
</evidence>
<feature type="compositionally biased region" description="Low complexity" evidence="6">
    <location>
        <begin position="182"/>
        <end position="193"/>
    </location>
</feature>
<comment type="subcellular location">
    <subcellularLocation>
        <location evidence="1 5">Nucleus</location>
    </subcellularLocation>
</comment>
<feature type="compositionally biased region" description="Basic residues" evidence="6">
    <location>
        <begin position="320"/>
        <end position="332"/>
    </location>
</feature>
<evidence type="ECO:0000313" key="7">
    <source>
        <dbReference type="EMBL" id="TYJ51350.1"/>
    </source>
</evidence>
<dbReference type="GO" id="GO:0005634">
    <property type="term" value="C:nucleus"/>
    <property type="evidence" value="ECO:0007669"/>
    <property type="project" value="UniProtKB-SubCell"/>
</dbReference>
<feature type="compositionally biased region" description="Polar residues" evidence="6">
    <location>
        <begin position="199"/>
        <end position="219"/>
    </location>
</feature>
<dbReference type="GO" id="GO:0042254">
    <property type="term" value="P:ribosome biogenesis"/>
    <property type="evidence" value="ECO:0007669"/>
    <property type="project" value="UniProtKB-KW"/>
</dbReference>
<dbReference type="InterPro" id="IPR007023">
    <property type="entry name" value="Ribosom_reg"/>
</dbReference>
<dbReference type="AlphaFoldDB" id="A0A5D3AMX1"/>
<feature type="compositionally biased region" description="Basic and acidic residues" evidence="6">
    <location>
        <begin position="221"/>
        <end position="230"/>
    </location>
</feature>